<keyword evidence="10" id="KW-1185">Reference proteome</keyword>
<dbReference type="PANTHER" id="PTHR23513:SF11">
    <property type="entry name" value="STAPHYLOFERRIN A TRANSPORTER"/>
    <property type="match status" value="1"/>
</dbReference>
<sequence>MNFNNTFRAFKSRNYSLFFYGQLVSRIGMWMQRTAVIWVVYTLTHSVFLVGLTTFAEQFPSFLLSPAGGIAADRHDRYKVLMATQIVSAIQAVALTLVYHYCANPFWGLLLLSVLLGLANAYDVPSRQAMVNDIVPNKEDLPSAIAMNSSLNNLSRLIGPALSGIVLAKYGATVCFIANAVSFLAVITCLTMMKFPQRQPVQRSKNAWTDFREGLTYTRSQTEIGRILLLMGLVCLFVATYNTLLPFYARDVFKGSAATYGFINAATGIGALTSTLVLASQKNSNRLKNLLFINLLVLGLGLLLMSHMRILPLFLLLCFVCGFGTMSVIPICNTVIQTVSSAQMRGRVVGFFAMSAFGTLPLGALLVGWLAKIIHPQTCMLVQGAASLLIALLFYRFLASGIQSPLNANETVVKS</sequence>
<feature type="transmembrane region" description="Helical" evidence="7">
    <location>
        <begin position="314"/>
        <end position="336"/>
    </location>
</feature>
<dbReference type="PANTHER" id="PTHR23513">
    <property type="entry name" value="INTEGRAL MEMBRANE EFFLUX PROTEIN-RELATED"/>
    <property type="match status" value="1"/>
</dbReference>
<name>A0A3E1NF68_9BACT</name>
<protein>
    <submittedName>
        <fullName evidence="9">MFS transporter</fullName>
    </submittedName>
</protein>
<evidence type="ECO:0000256" key="2">
    <source>
        <dbReference type="ARBA" id="ARBA00022448"/>
    </source>
</evidence>
<feature type="transmembrane region" description="Helical" evidence="7">
    <location>
        <begin position="348"/>
        <end position="374"/>
    </location>
</feature>
<dbReference type="PROSITE" id="PS50850">
    <property type="entry name" value="MFS"/>
    <property type="match status" value="1"/>
</dbReference>
<feature type="transmembrane region" description="Helical" evidence="7">
    <location>
        <begin position="380"/>
        <end position="398"/>
    </location>
</feature>
<dbReference type="GO" id="GO:0005886">
    <property type="term" value="C:plasma membrane"/>
    <property type="evidence" value="ECO:0007669"/>
    <property type="project" value="UniProtKB-SubCell"/>
</dbReference>
<keyword evidence="4 7" id="KW-0812">Transmembrane</keyword>
<dbReference type="Proteomes" id="UP000261284">
    <property type="component" value="Unassembled WGS sequence"/>
</dbReference>
<accession>A0A3E1NF68</accession>
<evidence type="ECO:0000313" key="10">
    <source>
        <dbReference type="Proteomes" id="UP000261284"/>
    </source>
</evidence>
<feature type="transmembrane region" description="Helical" evidence="7">
    <location>
        <begin position="291"/>
        <end position="308"/>
    </location>
</feature>
<comment type="subcellular location">
    <subcellularLocation>
        <location evidence="1">Cell membrane</location>
        <topology evidence="1">Multi-pass membrane protein</topology>
    </subcellularLocation>
</comment>
<dbReference type="OrthoDB" id="9775268at2"/>
<dbReference type="GO" id="GO:0022857">
    <property type="term" value="F:transmembrane transporter activity"/>
    <property type="evidence" value="ECO:0007669"/>
    <property type="project" value="InterPro"/>
</dbReference>
<evidence type="ECO:0000259" key="8">
    <source>
        <dbReference type="PROSITE" id="PS50850"/>
    </source>
</evidence>
<dbReference type="CDD" id="cd06173">
    <property type="entry name" value="MFS_MefA_like"/>
    <property type="match status" value="1"/>
</dbReference>
<proteinExistence type="predicted"/>
<dbReference type="EMBL" id="QTJU01000009">
    <property type="protein sequence ID" value="RFM26451.1"/>
    <property type="molecule type" value="Genomic_DNA"/>
</dbReference>
<feature type="transmembrane region" description="Helical" evidence="7">
    <location>
        <begin position="170"/>
        <end position="193"/>
    </location>
</feature>
<keyword evidence="2" id="KW-0813">Transport</keyword>
<feature type="transmembrane region" description="Helical" evidence="7">
    <location>
        <begin position="227"/>
        <end position="248"/>
    </location>
</feature>
<feature type="transmembrane region" description="Helical" evidence="7">
    <location>
        <begin position="80"/>
        <end position="99"/>
    </location>
</feature>
<evidence type="ECO:0000256" key="4">
    <source>
        <dbReference type="ARBA" id="ARBA00022692"/>
    </source>
</evidence>
<keyword evidence="5 7" id="KW-1133">Transmembrane helix</keyword>
<dbReference type="InterPro" id="IPR036259">
    <property type="entry name" value="MFS_trans_sf"/>
</dbReference>
<feature type="transmembrane region" description="Helical" evidence="7">
    <location>
        <begin position="106"/>
        <end position="122"/>
    </location>
</feature>
<feature type="transmembrane region" description="Helical" evidence="7">
    <location>
        <begin position="35"/>
        <end position="56"/>
    </location>
</feature>
<dbReference type="InterPro" id="IPR020846">
    <property type="entry name" value="MFS_dom"/>
</dbReference>
<feature type="domain" description="Major facilitator superfamily (MFS) profile" evidence="8">
    <location>
        <begin position="14"/>
        <end position="403"/>
    </location>
</feature>
<reference evidence="9 10" key="1">
    <citation type="submission" date="2018-08" db="EMBL/GenBank/DDBJ databases">
        <title>Chitinophagaceae sp. K23C18032701, a novel bacterium isolated from forest soil.</title>
        <authorList>
            <person name="Wang C."/>
        </authorList>
    </citation>
    <scope>NUCLEOTIDE SEQUENCE [LARGE SCALE GENOMIC DNA]</scope>
    <source>
        <strain evidence="9 10">K23C18032701</strain>
    </source>
</reference>
<keyword evidence="3" id="KW-1003">Cell membrane</keyword>
<dbReference type="Pfam" id="PF05977">
    <property type="entry name" value="MFS_3"/>
    <property type="match status" value="1"/>
</dbReference>
<evidence type="ECO:0000256" key="3">
    <source>
        <dbReference type="ARBA" id="ARBA00022475"/>
    </source>
</evidence>
<evidence type="ECO:0000256" key="5">
    <source>
        <dbReference type="ARBA" id="ARBA00022989"/>
    </source>
</evidence>
<evidence type="ECO:0000256" key="1">
    <source>
        <dbReference type="ARBA" id="ARBA00004651"/>
    </source>
</evidence>
<evidence type="ECO:0000256" key="6">
    <source>
        <dbReference type="ARBA" id="ARBA00023136"/>
    </source>
</evidence>
<dbReference type="SUPFAM" id="SSF103473">
    <property type="entry name" value="MFS general substrate transporter"/>
    <property type="match status" value="1"/>
</dbReference>
<gene>
    <name evidence="9" type="ORF">DXN05_19680</name>
</gene>
<evidence type="ECO:0000256" key="7">
    <source>
        <dbReference type="SAM" id="Phobius"/>
    </source>
</evidence>
<dbReference type="AlphaFoldDB" id="A0A3E1NF68"/>
<keyword evidence="6 7" id="KW-0472">Membrane</keyword>
<dbReference type="InterPro" id="IPR010290">
    <property type="entry name" value="TM_effector"/>
</dbReference>
<organism evidence="9 10">
    <name type="scientific">Deminuibacter soli</name>
    <dbReference type="NCBI Taxonomy" id="2291815"/>
    <lineage>
        <taxon>Bacteria</taxon>
        <taxon>Pseudomonadati</taxon>
        <taxon>Bacteroidota</taxon>
        <taxon>Chitinophagia</taxon>
        <taxon>Chitinophagales</taxon>
        <taxon>Chitinophagaceae</taxon>
        <taxon>Deminuibacter</taxon>
    </lineage>
</organism>
<evidence type="ECO:0000313" key="9">
    <source>
        <dbReference type="EMBL" id="RFM26451.1"/>
    </source>
</evidence>
<comment type="caution">
    <text evidence="9">The sequence shown here is derived from an EMBL/GenBank/DDBJ whole genome shotgun (WGS) entry which is preliminary data.</text>
</comment>
<dbReference type="Gene3D" id="1.20.1250.20">
    <property type="entry name" value="MFS general substrate transporter like domains"/>
    <property type="match status" value="1"/>
</dbReference>
<dbReference type="RefSeq" id="WP_116849004.1">
    <property type="nucleotide sequence ID" value="NZ_QTJU01000009.1"/>
</dbReference>
<feature type="transmembrane region" description="Helical" evidence="7">
    <location>
        <begin position="260"/>
        <end position="279"/>
    </location>
</feature>